<dbReference type="Proteomes" id="UP001443914">
    <property type="component" value="Unassembled WGS sequence"/>
</dbReference>
<name>A0AAW1IMW7_SAPOF</name>
<accession>A0AAW1IMW7</accession>
<reference evidence="1" key="1">
    <citation type="submission" date="2024-03" db="EMBL/GenBank/DDBJ databases">
        <title>WGS assembly of Saponaria officinalis var. Norfolk2.</title>
        <authorList>
            <person name="Jenkins J."/>
            <person name="Shu S."/>
            <person name="Grimwood J."/>
            <person name="Barry K."/>
            <person name="Goodstein D."/>
            <person name="Schmutz J."/>
            <person name="Leebens-Mack J."/>
            <person name="Osbourn A."/>
        </authorList>
    </citation>
    <scope>NUCLEOTIDE SEQUENCE [LARGE SCALE GENOMIC DNA]</scope>
    <source>
        <strain evidence="1">JIC</strain>
    </source>
</reference>
<evidence type="ECO:0000313" key="1">
    <source>
        <dbReference type="EMBL" id="KAK9690947.1"/>
    </source>
</evidence>
<proteinExistence type="predicted"/>
<dbReference type="EMBL" id="JBDFQZ010000009">
    <property type="protein sequence ID" value="KAK9690947.1"/>
    <property type="molecule type" value="Genomic_DNA"/>
</dbReference>
<evidence type="ECO:0000313" key="2">
    <source>
        <dbReference type="Proteomes" id="UP001443914"/>
    </source>
</evidence>
<dbReference type="AlphaFoldDB" id="A0AAW1IMW7"/>
<keyword evidence="2" id="KW-1185">Reference proteome</keyword>
<organism evidence="1 2">
    <name type="scientific">Saponaria officinalis</name>
    <name type="common">Common soapwort</name>
    <name type="synonym">Lychnis saponaria</name>
    <dbReference type="NCBI Taxonomy" id="3572"/>
    <lineage>
        <taxon>Eukaryota</taxon>
        <taxon>Viridiplantae</taxon>
        <taxon>Streptophyta</taxon>
        <taxon>Embryophyta</taxon>
        <taxon>Tracheophyta</taxon>
        <taxon>Spermatophyta</taxon>
        <taxon>Magnoliopsida</taxon>
        <taxon>eudicotyledons</taxon>
        <taxon>Gunneridae</taxon>
        <taxon>Pentapetalae</taxon>
        <taxon>Caryophyllales</taxon>
        <taxon>Caryophyllaceae</taxon>
        <taxon>Caryophylleae</taxon>
        <taxon>Saponaria</taxon>
    </lineage>
</organism>
<dbReference type="PANTHER" id="PTHR31439">
    <property type="entry name" value="EXPRESSED PROTEIN"/>
    <property type="match status" value="1"/>
</dbReference>
<gene>
    <name evidence="1" type="ORF">RND81_09G165700</name>
</gene>
<dbReference type="PANTHER" id="PTHR31439:SF7">
    <property type="entry name" value="EXPRESSED PROTEIN"/>
    <property type="match status" value="1"/>
</dbReference>
<sequence length="544" mass="61568">MDVWSWISDLPNSSEWMQSNPQLDHELACSTPTVGSSTPTRSIQLRAERSFDNNELDTEKCITFSIYIQGFGTNEPQKSIWVSNPCPILSDQPVLPLLVQLVQEIINRAPMPYHYRTQNKSSQVKVKSDPINWILQTHSPESISDFFNVVLLTRLFWLCACDAPSDVGSFYMQNILGPNLDLLSRASHVPMVKAFMTSVGVDAELCIARAVGYMLAKWLIVREMRVGLASLLPLPNNLGISYACESCGLWMLKGYAPVWAMQRTRSSDLNKGYPFVEAKESALRYGLAHQQLEVHIQLEYKVVFYEGYIQVCTRVDNIRIHVTKLGIKNDEVRINNNDVEFGEELYFPSRVGFWVGPEIGSNYVGGLSLGKSTVNAEKEVETSKLVKGSFGKMKTPKVKTMSRTATKMKTKNWRCDQDVEGNVAVFDAVLYENTSGIEVYSTELHGSSGSNSTNDVKLSDDLGRRYSKVNRPFMKSGGFVFTGKEYGEEVKWRLSREMEGSVLKWRLGGKVWVTYWPSNVESSYYETRFIEWNDEVDLPLISTK</sequence>
<comment type="caution">
    <text evidence="1">The sequence shown here is derived from an EMBL/GenBank/DDBJ whole genome shotgun (WGS) entry which is preliminary data.</text>
</comment>
<protein>
    <submittedName>
        <fullName evidence="1">Uncharacterized protein</fullName>
    </submittedName>
</protein>